<dbReference type="OrthoDB" id="1879366at2759"/>
<evidence type="ECO:0000256" key="1">
    <source>
        <dbReference type="ARBA" id="ARBA00001947"/>
    </source>
</evidence>
<dbReference type="Gene3D" id="3.40.50.720">
    <property type="entry name" value="NAD(P)-binding Rossmann-like Domain"/>
    <property type="match status" value="1"/>
</dbReference>
<dbReference type="InterPro" id="IPR020843">
    <property type="entry name" value="ER"/>
</dbReference>
<dbReference type="Proteomes" id="UP000235672">
    <property type="component" value="Unassembled WGS sequence"/>
</dbReference>
<accession>A0A2J6QEG8</accession>
<evidence type="ECO:0000313" key="6">
    <source>
        <dbReference type="EMBL" id="PMD24661.1"/>
    </source>
</evidence>
<dbReference type="EMBL" id="KZ613472">
    <property type="protein sequence ID" value="PMD24661.1"/>
    <property type="molecule type" value="Genomic_DNA"/>
</dbReference>
<proteinExistence type="predicted"/>
<dbReference type="FunFam" id="3.40.50.720:FF:000022">
    <property type="entry name" value="Cinnamyl alcohol dehydrogenase"/>
    <property type="match status" value="1"/>
</dbReference>
<evidence type="ECO:0000256" key="4">
    <source>
        <dbReference type="ARBA" id="ARBA00023002"/>
    </source>
</evidence>
<dbReference type="STRING" id="1745343.A0A2J6QEG8"/>
<keyword evidence="7" id="KW-1185">Reference proteome</keyword>
<comment type="cofactor">
    <cofactor evidence="1">
        <name>Zn(2+)</name>
        <dbReference type="ChEBI" id="CHEBI:29105"/>
    </cofactor>
</comment>
<keyword evidence="4" id="KW-0560">Oxidoreductase</keyword>
<dbReference type="InterPro" id="IPR011032">
    <property type="entry name" value="GroES-like_sf"/>
</dbReference>
<evidence type="ECO:0000256" key="2">
    <source>
        <dbReference type="ARBA" id="ARBA00022723"/>
    </source>
</evidence>
<dbReference type="PANTHER" id="PTHR42683">
    <property type="entry name" value="ALDEHYDE REDUCTASE"/>
    <property type="match status" value="1"/>
</dbReference>
<feature type="domain" description="Enoyl reductase (ER)" evidence="5">
    <location>
        <begin position="13"/>
        <end position="328"/>
    </location>
</feature>
<dbReference type="SUPFAM" id="SSF51735">
    <property type="entry name" value="NAD(P)-binding Rossmann-fold domains"/>
    <property type="match status" value="1"/>
</dbReference>
<protein>
    <submittedName>
        <fullName evidence="6">GroES-like protein</fullName>
    </submittedName>
</protein>
<name>A0A2J6QEG8_9HELO</name>
<dbReference type="InterPro" id="IPR047109">
    <property type="entry name" value="CAD-like"/>
</dbReference>
<dbReference type="Gene3D" id="3.90.180.10">
    <property type="entry name" value="Medium-chain alcohol dehydrogenases, catalytic domain"/>
    <property type="match status" value="1"/>
</dbReference>
<keyword evidence="2" id="KW-0479">Metal-binding</keyword>
<evidence type="ECO:0000313" key="7">
    <source>
        <dbReference type="Proteomes" id="UP000235672"/>
    </source>
</evidence>
<keyword evidence="3" id="KW-0862">Zinc</keyword>
<dbReference type="PROSITE" id="PS00065">
    <property type="entry name" value="D_2_HYDROXYACID_DH_1"/>
    <property type="match status" value="1"/>
</dbReference>
<dbReference type="InterPro" id="IPR013154">
    <property type="entry name" value="ADH-like_N"/>
</dbReference>
<dbReference type="PROSITE" id="PS00059">
    <property type="entry name" value="ADH_ZINC"/>
    <property type="match status" value="1"/>
</dbReference>
<dbReference type="CDD" id="cd05283">
    <property type="entry name" value="CAD1"/>
    <property type="match status" value="1"/>
</dbReference>
<dbReference type="SUPFAM" id="SSF50129">
    <property type="entry name" value="GroES-like"/>
    <property type="match status" value="1"/>
</dbReference>
<dbReference type="InterPro" id="IPR029752">
    <property type="entry name" value="D-isomer_DH_CS1"/>
</dbReference>
<dbReference type="InterPro" id="IPR036291">
    <property type="entry name" value="NAD(P)-bd_dom_sf"/>
</dbReference>
<sequence>MAIQSHVFRGIEGSVKKVPLEIPSELGPKQVLIKITHSSLCGSDVHYIPHSAALGHEGVGIVEKIGSEVTQFKVGDRAGAGYLRNSCGHCDYCLRGQDIYCYERNVFGETDFSVGTFGDYYIGVESYLHKIPDNLSSEHAAPLQCAGSTVYSALIGSAKPGDRVGIIGIGGLGHLAIQFSAKMGYETVVFSTSADKEAEARSFGASEFYLLSEPEKITKPVNVLIVTGSRYPDWTKLMKKEIIARGADIVCLSAPTAPIELPSFPMFFDIYNFKSSLVASRGIHDDMLRFAAHNGVKPAIETFPFTENGFAEALEKLNSGKLRYRGVLVA</sequence>
<dbReference type="AlphaFoldDB" id="A0A2J6QEG8"/>
<evidence type="ECO:0000259" key="5">
    <source>
        <dbReference type="SMART" id="SM00829"/>
    </source>
</evidence>
<dbReference type="Pfam" id="PF08240">
    <property type="entry name" value="ADH_N"/>
    <property type="match status" value="1"/>
</dbReference>
<gene>
    <name evidence="6" type="ORF">NA56DRAFT_566709</name>
</gene>
<evidence type="ECO:0000256" key="3">
    <source>
        <dbReference type="ARBA" id="ARBA00022833"/>
    </source>
</evidence>
<organism evidence="6 7">
    <name type="scientific">Hyaloscypha hepaticicola</name>
    <dbReference type="NCBI Taxonomy" id="2082293"/>
    <lineage>
        <taxon>Eukaryota</taxon>
        <taxon>Fungi</taxon>
        <taxon>Dikarya</taxon>
        <taxon>Ascomycota</taxon>
        <taxon>Pezizomycotina</taxon>
        <taxon>Leotiomycetes</taxon>
        <taxon>Helotiales</taxon>
        <taxon>Hyaloscyphaceae</taxon>
        <taxon>Hyaloscypha</taxon>
    </lineage>
</organism>
<dbReference type="InterPro" id="IPR002328">
    <property type="entry name" value="ADH_Zn_CS"/>
</dbReference>
<dbReference type="GO" id="GO:0008270">
    <property type="term" value="F:zinc ion binding"/>
    <property type="evidence" value="ECO:0007669"/>
    <property type="project" value="InterPro"/>
</dbReference>
<dbReference type="GO" id="GO:0016616">
    <property type="term" value="F:oxidoreductase activity, acting on the CH-OH group of donors, NAD or NADP as acceptor"/>
    <property type="evidence" value="ECO:0007669"/>
    <property type="project" value="InterPro"/>
</dbReference>
<reference evidence="6 7" key="1">
    <citation type="submission" date="2016-05" db="EMBL/GenBank/DDBJ databases">
        <title>A degradative enzymes factory behind the ericoid mycorrhizal symbiosis.</title>
        <authorList>
            <consortium name="DOE Joint Genome Institute"/>
            <person name="Martino E."/>
            <person name="Morin E."/>
            <person name="Grelet G."/>
            <person name="Kuo A."/>
            <person name="Kohler A."/>
            <person name="Daghino S."/>
            <person name="Barry K."/>
            <person name="Choi C."/>
            <person name="Cichocki N."/>
            <person name="Clum A."/>
            <person name="Copeland A."/>
            <person name="Hainaut M."/>
            <person name="Haridas S."/>
            <person name="Labutti K."/>
            <person name="Lindquist E."/>
            <person name="Lipzen A."/>
            <person name="Khouja H.-R."/>
            <person name="Murat C."/>
            <person name="Ohm R."/>
            <person name="Olson A."/>
            <person name="Spatafora J."/>
            <person name="Veneault-Fourrey C."/>
            <person name="Henrissat B."/>
            <person name="Grigoriev I."/>
            <person name="Martin F."/>
            <person name="Perotto S."/>
        </authorList>
    </citation>
    <scope>NUCLEOTIDE SEQUENCE [LARGE SCALE GENOMIC DNA]</scope>
    <source>
        <strain evidence="6 7">UAMH 7357</strain>
    </source>
</reference>
<dbReference type="SMART" id="SM00829">
    <property type="entry name" value="PKS_ER"/>
    <property type="match status" value="1"/>
</dbReference>